<reference evidence="10 11" key="1">
    <citation type="submission" date="2016-11" db="EMBL/GenBank/DDBJ databases">
        <authorList>
            <person name="Jaros S."/>
            <person name="Januszkiewicz K."/>
            <person name="Wedrychowicz H."/>
        </authorList>
    </citation>
    <scope>NUCLEOTIDE SEQUENCE [LARGE SCALE GENOMIC DNA]</scope>
    <source>
        <strain evidence="10 11">DSM 15929</strain>
    </source>
</reference>
<dbReference type="STRING" id="1121322.SAMN02745136_05461"/>
<evidence type="ECO:0000313" key="10">
    <source>
        <dbReference type="EMBL" id="SHL68328.1"/>
    </source>
</evidence>
<comment type="cofactor">
    <cofactor evidence="1">
        <name>Mg(2+)</name>
        <dbReference type="ChEBI" id="CHEBI:18420"/>
    </cofactor>
</comment>
<keyword evidence="7" id="KW-0444">Lipid biosynthesis</keyword>
<name>A0A1M7CM17_9FIRM</name>
<dbReference type="InterPro" id="IPR050187">
    <property type="entry name" value="Lipid_Phosphate_FormReg"/>
</dbReference>
<keyword evidence="4" id="KW-0547">Nucleotide-binding</keyword>
<keyword evidence="6" id="KW-0067">ATP-binding</keyword>
<proteinExistence type="inferred from homology"/>
<comment type="similarity">
    <text evidence="2">Belongs to the diacylglycerol/lipid kinase family.</text>
</comment>
<dbReference type="GO" id="GO:0016301">
    <property type="term" value="F:kinase activity"/>
    <property type="evidence" value="ECO:0007669"/>
    <property type="project" value="UniProtKB-KW"/>
</dbReference>
<dbReference type="InterPro" id="IPR017438">
    <property type="entry name" value="ATP-NAD_kinase_N"/>
</dbReference>
<dbReference type="Gene3D" id="3.40.50.10330">
    <property type="entry name" value="Probable inorganic polyphosphate/atp-NAD kinase, domain 1"/>
    <property type="match status" value="1"/>
</dbReference>
<protein>
    <submittedName>
        <fullName evidence="10">Lipid kinase, YegS/Rv2252/BmrU family</fullName>
    </submittedName>
</protein>
<dbReference type="Gene3D" id="2.60.200.40">
    <property type="match status" value="1"/>
</dbReference>
<evidence type="ECO:0000256" key="8">
    <source>
        <dbReference type="ARBA" id="ARBA00023264"/>
    </source>
</evidence>
<feature type="domain" description="DAGKc" evidence="9">
    <location>
        <begin position="1"/>
        <end position="131"/>
    </location>
</feature>
<accession>A0A1M7CM17</accession>
<organism evidence="10 11">
    <name type="scientific">Anaerocolumna jejuensis DSM 15929</name>
    <dbReference type="NCBI Taxonomy" id="1121322"/>
    <lineage>
        <taxon>Bacteria</taxon>
        <taxon>Bacillati</taxon>
        <taxon>Bacillota</taxon>
        <taxon>Clostridia</taxon>
        <taxon>Lachnospirales</taxon>
        <taxon>Lachnospiraceae</taxon>
        <taxon>Anaerocolumna</taxon>
    </lineage>
</organism>
<evidence type="ECO:0000256" key="2">
    <source>
        <dbReference type="ARBA" id="ARBA00005983"/>
    </source>
</evidence>
<dbReference type="InterPro" id="IPR045540">
    <property type="entry name" value="YegS/DAGK_C"/>
</dbReference>
<dbReference type="SUPFAM" id="SSF111331">
    <property type="entry name" value="NAD kinase/diacylglycerol kinase-like"/>
    <property type="match status" value="1"/>
</dbReference>
<dbReference type="GO" id="GO:0005524">
    <property type="term" value="F:ATP binding"/>
    <property type="evidence" value="ECO:0007669"/>
    <property type="project" value="UniProtKB-KW"/>
</dbReference>
<dbReference type="RefSeq" id="WP_073280355.1">
    <property type="nucleotide sequence ID" value="NZ_FRAC01000044.1"/>
</dbReference>
<dbReference type="Pfam" id="PF00781">
    <property type="entry name" value="DAGK_cat"/>
    <property type="match status" value="1"/>
</dbReference>
<dbReference type="PROSITE" id="PS50146">
    <property type="entry name" value="DAGK"/>
    <property type="match status" value="1"/>
</dbReference>
<dbReference type="InterPro" id="IPR005218">
    <property type="entry name" value="Diacylglycerol/lipid_kinase"/>
</dbReference>
<dbReference type="InterPro" id="IPR001206">
    <property type="entry name" value="Diacylglycerol_kinase_cat_dom"/>
</dbReference>
<dbReference type="NCBIfam" id="TIGR00147">
    <property type="entry name" value="YegS/Rv2252/BmrU family lipid kinase"/>
    <property type="match status" value="1"/>
</dbReference>
<gene>
    <name evidence="10" type="ORF">SAMN02745136_05461</name>
</gene>
<dbReference type="Proteomes" id="UP000184386">
    <property type="component" value="Unassembled WGS sequence"/>
</dbReference>
<evidence type="ECO:0000256" key="7">
    <source>
        <dbReference type="ARBA" id="ARBA00023209"/>
    </source>
</evidence>
<keyword evidence="7" id="KW-0594">Phospholipid biosynthesis</keyword>
<evidence type="ECO:0000313" key="11">
    <source>
        <dbReference type="Proteomes" id="UP000184386"/>
    </source>
</evidence>
<dbReference type="EMBL" id="FRAC01000044">
    <property type="protein sequence ID" value="SHL68328.1"/>
    <property type="molecule type" value="Genomic_DNA"/>
</dbReference>
<evidence type="ECO:0000259" key="9">
    <source>
        <dbReference type="PROSITE" id="PS50146"/>
    </source>
</evidence>
<keyword evidence="8" id="KW-1208">Phospholipid metabolism</keyword>
<evidence type="ECO:0000256" key="5">
    <source>
        <dbReference type="ARBA" id="ARBA00022777"/>
    </source>
</evidence>
<keyword evidence="3" id="KW-0808">Transferase</keyword>
<dbReference type="OrthoDB" id="9786026at2"/>
<evidence type="ECO:0000256" key="4">
    <source>
        <dbReference type="ARBA" id="ARBA00022741"/>
    </source>
</evidence>
<keyword evidence="7" id="KW-0443">Lipid metabolism</keyword>
<evidence type="ECO:0000256" key="3">
    <source>
        <dbReference type="ARBA" id="ARBA00022679"/>
    </source>
</evidence>
<dbReference type="SMART" id="SM00046">
    <property type="entry name" value="DAGKc"/>
    <property type="match status" value="1"/>
</dbReference>
<evidence type="ECO:0000256" key="6">
    <source>
        <dbReference type="ARBA" id="ARBA00022840"/>
    </source>
</evidence>
<dbReference type="Pfam" id="PF19279">
    <property type="entry name" value="YegS_C"/>
    <property type="match status" value="1"/>
</dbReference>
<evidence type="ECO:0000256" key="1">
    <source>
        <dbReference type="ARBA" id="ARBA00001946"/>
    </source>
</evidence>
<dbReference type="PANTHER" id="PTHR12358">
    <property type="entry name" value="SPHINGOSINE KINASE"/>
    <property type="match status" value="1"/>
</dbReference>
<dbReference type="AlphaFoldDB" id="A0A1M7CM17"/>
<dbReference type="InterPro" id="IPR016064">
    <property type="entry name" value="NAD/diacylglycerol_kinase_sf"/>
</dbReference>
<dbReference type="GO" id="GO:0008654">
    <property type="term" value="P:phospholipid biosynthetic process"/>
    <property type="evidence" value="ECO:0007669"/>
    <property type="project" value="UniProtKB-KW"/>
</dbReference>
<dbReference type="PANTHER" id="PTHR12358:SF54">
    <property type="entry name" value="SPHINGOSINE KINASE RELATED PROTEIN"/>
    <property type="match status" value="1"/>
</dbReference>
<keyword evidence="11" id="KW-1185">Reference proteome</keyword>
<keyword evidence="5 10" id="KW-0418">Kinase</keyword>
<sequence length="307" mass="33942">MYYFIINPHSCTGKGIHIWHQVQKELDRRSIEYVSCLTTHAGHGRELAEHIFSENAGILKLVIIGGDGTVNEVVNGIPDIERAHIGYIPAGSSNDLGRSLGLSKNPLENLDRILNSKELHLMDMGLVTTPDKELHNVFLVSTGLGYDASVCREALHAPLKNFLNHIKLGKLTYIILALKQLFARPFMEGMISADGGPYKNYRKLLLVTSMIQKYEGGGMKMAPEADPNDGKLSICFVHGLSKPKLITILPFLLVGKHAGFRGVETFHCRELSVKLKSPQVIHLDGECPGDFSEVTVTCLHNKVQLLQ</sequence>